<accession>A0AAI8VGV2</accession>
<dbReference type="AlphaFoldDB" id="A0AAI8VGV2"/>
<dbReference type="PANTHER" id="PTHR43329">
    <property type="entry name" value="EPOXIDE HYDROLASE"/>
    <property type="match status" value="1"/>
</dbReference>
<dbReference type="SUPFAM" id="SSF53474">
    <property type="entry name" value="alpha/beta-Hydrolases"/>
    <property type="match status" value="1"/>
</dbReference>
<dbReference type="InterPro" id="IPR000073">
    <property type="entry name" value="AB_hydrolase_1"/>
</dbReference>
<evidence type="ECO:0000313" key="5">
    <source>
        <dbReference type="Proteomes" id="UP001295740"/>
    </source>
</evidence>
<dbReference type="InterPro" id="IPR029058">
    <property type="entry name" value="AB_hydrolase_fold"/>
</dbReference>
<keyword evidence="5" id="KW-1185">Reference proteome</keyword>
<name>A0AAI8VGV2_9PEZI</name>
<comment type="similarity">
    <text evidence="2">Belongs to the AB hydrolase superfamily. Epoxide hydrolase family.</text>
</comment>
<dbReference type="EMBL" id="CAUWAG010000007">
    <property type="protein sequence ID" value="CAJ2504714.1"/>
    <property type="molecule type" value="Genomic_DNA"/>
</dbReference>
<feature type="domain" description="AB hydrolase-1" evidence="3">
    <location>
        <begin position="32"/>
        <end position="318"/>
    </location>
</feature>
<keyword evidence="1" id="KW-0378">Hydrolase</keyword>
<sequence length="334" mass="37290">MDGLTEKTCKTSRGLNYRYYVSASEGKDVSKPPLMLLHGFPDSSLLWTEMLPHLSKLPNRLLIPDLLGYGGTDKPTDPKLYGYDVMAHDLRDIIDAEGMRQVVSLGHDWGSAMAQRFYNFHADRTAALGMLNVAYMPPDKEHPYNIESINAMTRKAFGYPAFDYQYLLVSPDAPELLEKDLDRTWSALHSAGDGMRELFCTPGALREYLSNHDIPALQVRDYAKDAQLKQAWQTMIRSGGFAAPCSWYLANTEQVNFEAEKKVSDANIKVDVPALFVGGAEDPVCRPEVINRSKESGLLPDLKIETVESGHFSPYDKPAEIAGHIKAFVEQKGL</sequence>
<dbReference type="PRINTS" id="PR00412">
    <property type="entry name" value="EPOXHYDRLASE"/>
</dbReference>
<dbReference type="Pfam" id="PF00561">
    <property type="entry name" value="Abhydrolase_1"/>
    <property type="match status" value="1"/>
</dbReference>
<reference evidence="4" key="1">
    <citation type="submission" date="2023-10" db="EMBL/GenBank/DDBJ databases">
        <authorList>
            <person name="Hackl T."/>
        </authorList>
    </citation>
    <scope>NUCLEOTIDE SEQUENCE</scope>
</reference>
<dbReference type="GO" id="GO:0016787">
    <property type="term" value="F:hydrolase activity"/>
    <property type="evidence" value="ECO:0007669"/>
    <property type="project" value="UniProtKB-KW"/>
</dbReference>
<comment type="caution">
    <text evidence="4">The sequence shown here is derived from an EMBL/GenBank/DDBJ whole genome shotgun (WGS) entry which is preliminary data.</text>
</comment>
<evidence type="ECO:0000259" key="3">
    <source>
        <dbReference type="Pfam" id="PF00561"/>
    </source>
</evidence>
<dbReference type="Proteomes" id="UP001295740">
    <property type="component" value="Unassembled WGS sequence"/>
</dbReference>
<dbReference type="Gene3D" id="3.40.50.1820">
    <property type="entry name" value="alpha/beta hydrolase"/>
    <property type="match status" value="1"/>
</dbReference>
<evidence type="ECO:0000313" key="4">
    <source>
        <dbReference type="EMBL" id="CAJ2504714.1"/>
    </source>
</evidence>
<organism evidence="4 5">
    <name type="scientific">Anthostomella pinea</name>
    <dbReference type="NCBI Taxonomy" id="933095"/>
    <lineage>
        <taxon>Eukaryota</taxon>
        <taxon>Fungi</taxon>
        <taxon>Dikarya</taxon>
        <taxon>Ascomycota</taxon>
        <taxon>Pezizomycotina</taxon>
        <taxon>Sordariomycetes</taxon>
        <taxon>Xylariomycetidae</taxon>
        <taxon>Xylariales</taxon>
        <taxon>Xylariaceae</taxon>
        <taxon>Anthostomella</taxon>
    </lineage>
</organism>
<protein>
    <submittedName>
        <fullName evidence="4">Uu.00g121080.m01.CDS01</fullName>
    </submittedName>
</protein>
<evidence type="ECO:0000256" key="1">
    <source>
        <dbReference type="ARBA" id="ARBA00022801"/>
    </source>
</evidence>
<proteinExistence type="inferred from homology"/>
<dbReference type="InterPro" id="IPR000639">
    <property type="entry name" value="Epox_hydrolase-like"/>
</dbReference>
<evidence type="ECO:0000256" key="2">
    <source>
        <dbReference type="ARBA" id="ARBA00038334"/>
    </source>
</evidence>
<gene>
    <name evidence="4" type="ORF">KHLLAP_LOCUS5182</name>
</gene>